<keyword evidence="3" id="KW-1185">Reference proteome</keyword>
<dbReference type="PANTHER" id="PTHR33116:SF78">
    <property type="entry name" value="OS12G0587133 PROTEIN"/>
    <property type="match status" value="1"/>
</dbReference>
<name>A0AAD9WXA9_9ROSI</name>
<protein>
    <recommendedName>
        <fullName evidence="1">Dirigent protein</fullName>
    </recommendedName>
</protein>
<dbReference type="AlphaFoldDB" id="A0AAD9WXA9"/>
<dbReference type="Proteomes" id="UP001280121">
    <property type="component" value="Unassembled WGS sequence"/>
</dbReference>
<dbReference type="Pfam" id="PF03018">
    <property type="entry name" value="Dirigent"/>
    <property type="match status" value="1"/>
</dbReference>
<dbReference type="PANTHER" id="PTHR33116">
    <property type="entry name" value="REVERSE TRANSCRIPTASE ZINC-BINDING DOMAIN-CONTAINING PROTEIN-RELATED-RELATED"/>
    <property type="match status" value="1"/>
</dbReference>
<proteinExistence type="inferred from homology"/>
<accession>A0AAD9WXA9</accession>
<evidence type="ECO:0000256" key="1">
    <source>
        <dbReference type="RuleBase" id="RU363099"/>
    </source>
</evidence>
<feature type="non-terminal residue" evidence="2">
    <location>
        <position position="1"/>
    </location>
</feature>
<comment type="subcellular location">
    <subcellularLocation>
        <location evidence="1">Secreted</location>
        <location evidence="1">Extracellular space</location>
        <location evidence="1">Apoplast</location>
    </subcellularLocation>
</comment>
<comment type="similarity">
    <text evidence="1">Belongs to the plant dirigent protein family.</text>
</comment>
<organism evidence="2 3">
    <name type="scientific">Dipteronia dyeriana</name>
    <dbReference type="NCBI Taxonomy" id="168575"/>
    <lineage>
        <taxon>Eukaryota</taxon>
        <taxon>Viridiplantae</taxon>
        <taxon>Streptophyta</taxon>
        <taxon>Embryophyta</taxon>
        <taxon>Tracheophyta</taxon>
        <taxon>Spermatophyta</taxon>
        <taxon>Magnoliopsida</taxon>
        <taxon>eudicotyledons</taxon>
        <taxon>Gunneridae</taxon>
        <taxon>Pentapetalae</taxon>
        <taxon>rosids</taxon>
        <taxon>malvids</taxon>
        <taxon>Sapindales</taxon>
        <taxon>Sapindaceae</taxon>
        <taxon>Hippocastanoideae</taxon>
        <taxon>Acereae</taxon>
        <taxon>Dipteronia</taxon>
    </lineage>
</organism>
<comment type="caution">
    <text evidence="2">The sequence shown here is derived from an EMBL/GenBank/DDBJ whole genome shotgun (WGS) entry which is preliminary data.</text>
</comment>
<dbReference type="GO" id="GO:0048046">
    <property type="term" value="C:apoplast"/>
    <property type="evidence" value="ECO:0007669"/>
    <property type="project" value="UniProtKB-SubCell"/>
</dbReference>
<dbReference type="EMBL" id="JANJYI010000005">
    <property type="protein sequence ID" value="KAK2647324.1"/>
    <property type="molecule type" value="Genomic_DNA"/>
</dbReference>
<gene>
    <name evidence="2" type="ORF">Ddye_014813</name>
</gene>
<keyword evidence="1" id="KW-0964">Secreted</keyword>
<evidence type="ECO:0000313" key="3">
    <source>
        <dbReference type="Proteomes" id="UP001280121"/>
    </source>
</evidence>
<dbReference type="InterPro" id="IPR004265">
    <property type="entry name" value="Dirigent"/>
</dbReference>
<sequence length="447" mass="51182">MEEDMLLLVVYNCAQSIDQKVMQGVWWTRMSMADKLPGTTIPRSSVPRNSPTIYASTSKSEFRLVILLNFAFMEGKFNGREMPIVGGSGIFRYSRGYAQVKTQTFDVKGGIAVLEYNINFHNSSLVKIGKKPTSGDKWAIAFRYKLSSLPMSYLCLPLSGNSLRESLWLPVIKKIEDRLAPWRRSLLSKWGRLVLIKAVLSSFPTYNMSVFDITVGVAKRIENLQRDFFWNDGVLKKKVHGVDWVSLCKSKRFGGLGIGRIKDKGVSLMAKWIWRFGNEHSSLWKMILCAKYGVYNEGIMWDLFQVKSCSTFVKSVNKLFVSSSVTTSIIKKGFKAVVGSGERVNFWKDLGWDSSPLMHTFPRIFALATCKDGLVSEYGNWVNNSWSWNIQLRRQPFDWELSQWNRFIMALKNIPIRRGIADAWLGLFVQMVASQLALFGDVWRKWE</sequence>
<evidence type="ECO:0000313" key="2">
    <source>
        <dbReference type="EMBL" id="KAK2647324.1"/>
    </source>
</evidence>
<comment type="subunit">
    <text evidence="1">Homodimer.</text>
</comment>
<reference evidence="2" key="1">
    <citation type="journal article" date="2023" name="Plant J.">
        <title>Genome sequences and population genomics provide insights into the demographic history, inbreeding, and mutation load of two 'living fossil' tree species of Dipteronia.</title>
        <authorList>
            <person name="Feng Y."/>
            <person name="Comes H.P."/>
            <person name="Chen J."/>
            <person name="Zhu S."/>
            <person name="Lu R."/>
            <person name="Zhang X."/>
            <person name="Li P."/>
            <person name="Qiu J."/>
            <person name="Olsen K.M."/>
            <person name="Qiu Y."/>
        </authorList>
    </citation>
    <scope>NUCLEOTIDE SEQUENCE</scope>
    <source>
        <strain evidence="2">KIB01</strain>
    </source>
</reference>
<keyword evidence="1" id="KW-0052">Apoplast</keyword>
<comment type="function">
    <text evidence="1">Dirigent proteins impart stereoselectivity on the phenoxy radical-coupling reaction, yielding optically active lignans from two molecules of coniferyl alcohol in the biosynthesis of lignans, flavonolignans, and alkaloids and thus plays a central role in plant secondary metabolism.</text>
</comment>